<reference evidence="2 3" key="1">
    <citation type="submission" date="2023-10" db="EMBL/GenBank/DDBJ databases">
        <title>Draft genome sequence of Xylaria bambusicola isolate GMP-LS, the root and basal stem rot pathogen of sugarcane in Indonesia.</title>
        <authorList>
            <person name="Selvaraj P."/>
            <person name="Muralishankar V."/>
            <person name="Muruganantham S."/>
            <person name="Sp S."/>
            <person name="Haryani S."/>
            <person name="Lau K.J.X."/>
            <person name="Naqvi N.I."/>
        </authorList>
    </citation>
    <scope>NUCLEOTIDE SEQUENCE [LARGE SCALE GENOMIC DNA]</scope>
    <source>
        <strain evidence="2">GMP-LS</strain>
    </source>
</reference>
<feature type="region of interest" description="Disordered" evidence="1">
    <location>
        <begin position="1"/>
        <end position="28"/>
    </location>
</feature>
<comment type="caution">
    <text evidence="2">The sequence shown here is derived from an EMBL/GenBank/DDBJ whole genome shotgun (WGS) entry which is preliminary data.</text>
</comment>
<feature type="compositionally biased region" description="Polar residues" evidence="1">
    <location>
        <begin position="15"/>
        <end position="28"/>
    </location>
</feature>
<evidence type="ECO:0000256" key="1">
    <source>
        <dbReference type="SAM" id="MobiDB-lite"/>
    </source>
</evidence>
<protein>
    <submittedName>
        <fullName evidence="2">Uncharacterized protein</fullName>
    </submittedName>
</protein>
<evidence type="ECO:0000313" key="3">
    <source>
        <dbReference type="Proteomes" id="UP001305414"/>
    </source>
</evidence>
<dbReference type="EMBL" id="JAWHQM010000035">
    <property type="protein sequence ID" value="KAK5633716.1"/>
    <property type="molecule type" value="Genomic_DNA"/>
</dbReference>
<gene>
    <name evidence="2" type="ORF">RRF57_009430</name>
</gene>
<organism evidence="2 3">
    <name type="scientific">Xylaria bambusicola</name>
    <dbReference type="NCBI Taxonomy" id="326684"/>
    <lineage>
        <taxon>Eukaryota</taxon>
        <taxon>Fungi</taxon>
        <taxon>Dikarya</taxon>
        <taxon>Ascomycota</taxon>
        <taxon>Pezizomycotina</taxon>
        <taxon>Sordariomycetes</taxon>
        <taxon>Xylariomycetidae</taxon>
        <taxon>Xylariales</taxon>
        <taxon>Xylariaceae</taxon>
        <taxon>Xylaria</taxon>
    </lineage>
</organism>
<sequence length="83" mass="9613">MQSRKGSRVSGVKNGKQNGSDMKPTSQLWRVDSRQHQNLMRRAHENRIANAEIFDARKYWIRDATFSSARNPPRNRECGNGVR</sequence>
<keyword evidence="3" id="KW-1185">Reference proteome</keyword>
<proteinExistence type="predicted"/>
<dbReference type="AlphaFoldDB" id="A0AAN7UWT3"/>
<evidence type="ECO:0000313" key="2">
    <source>
        <dbReference type="EMBL" id="KAK5633716.1"/>
    </source>
</evidence>
<dbReference type="Proteomes" id="UP001305414">
    <property type="component" value="Unassembled WGS sequence"/>
</dbReference>
<name>A0AAN7UWT3_9PEZI</name>
<accession>A0AAN7UWT3</accession>